<organism evidence="1 2">
    <name type="scientific">Eragrostis curvula</name>
    <name type="common">weeping love grass</name>
    <dbReference type="NCBI Taxonomy" id="38414"/>
    <lineage>
        <taxon>Eukaryota</taxon>
        <taxon>Viridiplantae</taxon>
        <taxon>Streptophyta</taxon>
        <taxon>Embryophyta</taxon>
        <taxon>Tracheophyta</taxon>
        <taxon>Spermatophyta</taxon>
        <taxon>Magnoliopsida</taxon>
        <taxon>Liliopsida</taxon>
        <taxon>Poales</taxon>
        <taxon>Poaceae</taxon>
        <taxon>PACMAD clade</taxon>
        <taxon>Chloridoideae</taxon>
        <taxon>Eragrostideae</taxon>
        <taxon>Eragrostidinae</taxon>
        <taxon>Eragrostis</taxon>
    </lineage>
</organism>
<accession>A0A5J9TUR3</accession>
<feature type="non-terminal residue" evidence="1">
    <location>
        <position position="1"/>
    </location>
</feature>
<reference evidence="1 2" key="1">
    <citation type="journal article" date="2019" name="Sci. Rep.">
        <title>A high-quality genome of Eragrostis curvula grass provides insights into Poaceae evolution and supports new strategies to enhance forage quality.</title>
        <authorList>
            <person name="Carballo J."/>
            <person name="Santos B.A.C.M."/>
            <person name="Zappacosta D."/>
            <person name="Garbus I."/>
            <person name="Selva J.P."/>
            <person name="Gallo C.A."/>
            <person name="Diaz A."/>
            <person name="Albertini E."/>
            <person name="Caccamo M."/>
            <person name="Echenique V."/>
        </authorList>
    </citation>
    <scope>NUCLEOTIDE SEQUENCE [LARGE SCALE GENOMIC DNA]</scope>
    <source>
        <strain evidence="2">cv. Victoria</strain>
        <tissue evidence="1">Leaf</tissue>
    </source>
</reference>
<gene>
    <name evidence="1" type="ORF">EJB05_37866</name>
</gene>
<keyword evidence="2" id="KW-1185">Reference proteome</keyword>
<proteinExistence type="predicted"/>
<evidence type="ECO:0000313" key="1">
    <source>
        <dbReference type="EMBL" id="TVU14401.1"/>
    </source>
</evidence>
<comment type="caution">
    <text evidence="1">The sequence shown here is derived from an EMBL/GenBank/DDBJ whole genome shotgun (WGS) entry which is preliminary data.</text>
</comment>
<evidence type="ECO:0000313" key="2">
    <source>
        <dbReference type="Proteomes" id="UP000324897"/>
    </source>
</evidence>
<dbReference type="EMBL" id="RWGY01000031">
    <property type="protein sequence ID" value="TVU14401.1"/>
    <property type="molecule type" value="Genomic_DNA"/>
</dbReference>
<sequence>MFHNVECLDAFRLTICDYGLYHDRYPDFNRWIRHGLSLVAGNFLSWASISVWDFSRSATMLLGSLSNVRSLKLKGITAAAILDKELDEVPTFGSLRTFCLNWWE</sequence>
<dbReference type="AlphaFoldDB" id="A0A5J9TUR3"/>
<dbReference type="Proteomes" id="UP000324897">
    <property type="component" value="Unassembled WGS sequence"/>
</dbReference>
<protein>
    <submittedName>
        <fullName evidence="1">Uncharacterized protein</fullName>
    </submittedName>
</protein>
<name>A0A5J9TUR3_9POAL</name>
<dbReference type="Gramene" id="TVU14401">
    <property type="protein sequence ID" value="TVU14401"/>
    <property type="gene ID" value="EJB05_37866"/>
</dbReference>